<organism evidence="3">
    <name type="scientific">Meiothermus ruber</name>
    <dbReference type="NCBI Taxonomy" id="277"/>
    <lineage>
        <taxon>Bacteria</taxon>
        <taxon>Thermotogati</taxon>
        <taxon>Deinococcota</taxon>
        <taxon>Deinococci</taxon>
        <taxon>Thermales</taxon>
        <taxon>Thermaceae</taxon>
        <taxon>Meiothermus</taxon>
    </lineage>
</organism>
<reference evidence="3" key="1">
    <citation type="journal article" date="2020" name="mSystems">
        <title>Genome- and Community-Level Interaction Insights into Carbon Utilization and Element Cycling Functions of Hydrothermarchaeota in Hydrothermal Sediment.</title>
        <authorList>
            <person name="Zhou Z."/>
            <person name="Liu Y."/>
            <person name="Xu W."/>
            <person name="Pan J."/>
            <person name="Luo Z.H."/>
            <person name="Li M."/>
        </authorList>
    </citation>
    <scope>NUCLEOTIDE SEQUENCE [LARGE SCALE GENOMIC DNA]</scope>
    <source>
        <strain evidence="3">SpSt-524</strain>
    </source>
</reference>
<feature type="transmembrane region" description="Helical" evidence="2">
    <location>
        <begin position="222"/>
        <end position="243"/>
    </location>
</feature>
<dbReference type="AlphaFoldDB" id="A0A7C3HUN0"/>
<feature type="compositionally biased region" description="Low complexity" evidence="1">
    <location>
        <begin position="190"/>
        <end position="201"/>
    </location>
</feature>
<feature type="compositionally biased region" description="Polar residues" evidence="1">
    <location>
        <begin position="175"/>
        <end position="189"/>
    </location>
</feature>
<accession>A0A7C3HUN0</accession>
<gene>
    <name evidence="3" type="ORF">ENS82_08280</name>
</gene>
<keyword evidence="2" id="KW-1133">Transmembrane helix</keyword>
<keyword evidence="2" id="KW-0812">Transmembrane</keyword>
<dbReference type="EMBL" id="DSWI01000016">
    <property type="protein sequence ID" value="HFG20699.1"/>
    <property type="molecule type" value="Genomic_DNA"/>
</dbReference>
<dbReference type="RefSeq" id="WP_409656832.1">
    <property type="nucleotide sequence ID" value="NZ_JBKBUW010000034.1"/>
</dbReference>
<comment type="caution">
    <text evidence="3">The sequence shown here is derived from an EMBL/GenBank/DDBJ whole genome shotgun (WGS) entry which is preliminary data.</text>
</comment>
<proteinExistence type="predicted"/>
<protein>
    <submittedName>
        <fullName evidence="3">Uncharacterized protein</fullName>
    </submittedName>
</protein>
<sequence length="273" mass="29251">MGKYDERLLQLTQSEIIARLEGPGGLLALSSRELFYLDDNAHQSAQLAQIKRISVNKQTGTVDVMSDQGILMAIAPAAFQKEELKLFLESLKGHVLRAKAEGSSKVETPPPAPDVRDEGEVRVSSTPTPHPTYPTPQEAPPVVEAAPSQIHITEPAKTLPDEPTNSIWAYDGSPRSATATGASEPKTTPTISTQEVQSSVTTTPMTHTAAKSLSPTQRIISVLLKVSALITAVVTVGYLVVNMGLTSDIWVPLGVIAVGLSLALIQWRLSEPY</sequence>
<evidence type="ECO:0000256" key="1">
    <source>
        <dbReference type="SAM" id="MobiDB-lite"/>
    </source>
</evidence>
<feature type="transmembrane region" description="Helical" evidence="2">
    <location>
        <begin position="249"/>
        <end position="267"/>
    </location>
</feature>
<evidence type="ECO:0000313" key="3">
    <source>
        <dbReference type="EMBL" id="HFG20699.1"/>
    </source>
</evidence>
<name>A0A7C3HUN0_MEIRU</name>
<feature type="region of interest" description="Disordered" evidence="1">
    <location>
        <begin position="98"/>
        <end position="140"/>
    </location>
</feature>
<feature type="region of interest" description="Disordered" evidence="1">
    <location>
        <begin position="170"/>
        <end position="201"/>
    </location>
</feature>
<keyword evidence="2" id="KW-0472">Membrane</keyword>
<evidence type="ECO:0000256" key="2">
    <source>
        <dbReference type="SAM" id="Phobius"/>
    </source>
</evidence>
<feature type="compositionally biased region" description="Pro residues" evidence="1">
    <location>
        <begin position="128"/>
        <end position="139"/>
    </location>
</feature>